<dbReference type="PRINTS" id="PR00765">
    <property type="entry name" value="CRBOXYPTASEA"/>
</dbReference>
<dbReference type="FunFam" id="3.40.630.10:FF:000084">
    <property type="entry name" value="Carboxypeptidase B2"/>
    <property type="match status" value="1"/>
</dbReference>
<dbReference type="Gene3D" id="3.40.630.10">
    <property type="entry name" value="Zn peptidases"/>
    <property type="match status" value="1"/>
</dbReference>
<feature type="active site" description="Proton donor/acceptor" evidence="10">
    <location>
        <position position="455"/>
    </location>
</feature>
<organism evidence="14 15">
    <name type="scientific">Rhizophlyctis rosea</name>
    <dbReference type="NCBI Taxonomy" id="64517"/>
    <lineage>
        <taxon>Eukaryota</taxon>
        <taxon>Fungi</taxon>
        <taxon>Fungi incertae sedis</taxon>
        <taxon>Chytridiomycota</taxon>
        <taxon>Chytridiomycota incertae sedis</taxon>
        <taxon>Chytridiomycetes</taxon>
        <taxon>Rhizophlyctidales</taxon>
        <taxon>Rhizophlyctidaceae</taxon>
        <taxon>Rhizophlyctis</taxon>
    </lineage>
</organism>
<dbReference type="GO" id="GO:0006508">
    <property type="term" value="P:proteolysis"/>
    <property type="evidence" value="ECO:0007669"/>
    <property type="project" value="UniProtKB-KW"/>
</dbReference>
<keyword evidence="4" id="KW-0645">Protease</keyword>
<dbReference type="PROSITE" id="PS52035">
    <property type="entry name" value="PEPTIDASE_M14"/>
    <property type="match status" value="1"/>
</dbReference>
<evidence type="ECO:0000256" key="3">
    <source>
        <dbReference type="ARBA" id="ARBA00022645"/>
    </source>
</evidence>
<dbReference type="PROSITE" id="PS00132">
    <property type="entry name" value="CARBOXYPEPT_ZN_1"/>
    <property type="match status" value="1"/>
</dbReference>
<keyword evidence="5" id="KW-0479">Metal-binding</keyword>
<dbReference type="InterPro" id="IPR000834">
    <property type="entry name" value="Peptidase_M14"/>
</dbReference>
<proteinExistence type="inferred from homology"/>
<comment type="caution">
    <text evidence="14">The sequence shown here is derived from an EMBL/GenBank/DDBJ whole genome shotgun (WGS) entry which is preliminary data.</text>
</comment>
<keyword evidence="6 12" id="KW-0732">Signal</keyword>
<evidence type="ECO:0000256" key="10">
    <source>
        <dbReference type="PROSITE-ProRule" id="PRU01379"/>
    </source>
</evidence>
<gene>
    <name evidence="14" type="ORF">HK097_011483</name>
</gene>
<keyword evidence="15" id="KW-1185">Reference proteome</keyword>
<evidence type="ECO:0000256" key="9">
    <source>
        <dbReference type="ARBA" id="ARBA00023049"/>
    </source>
</evidence>
<feature type="region of interest" description="Disordered" evidence="11">
    <location>
        <begin position="327"/>
        <end position="346"/>
    </location>
</feature>
<dbReference type="AlphaFoldDB" id="A0AAD5SHN6"/>
<dbReference type="GO" id="GO:0005615">
    <property type="term" value="C:extracellular space"/>
    <property type="evidence" value="ECO:0007669"/>
    <property type="project" value="TreeGrafter"/>
</dbReference>
<dbReference type="CDD" id="cd03860">
    <property type="entry name" value="M14_CP_A-B_like"/>
    <property type="match status" value="1"/>
</dbReference>
<protein>
    <recommendedName>
        <fullName evidence="13">Peptidase M14 domain-containing protein</fullName>
    </recommendedName>
</protein>
<sequence>MVNYIRSAAVWLTAASAVSASVLPQVLLGPSSTDTPPTKQPITRTARFDQHKLVHISPPCAQTHSNAVYESAVLQKLSTEKTALYKTLAVDQRLDVWSVDQDGSVVVRVDPQQLQDLRDWVAAVGDWFPCTDDEEASVRSEPFRVLVDDIQPALNAESERLNKFSQLDVETQHAQWFSDYHRYDDIRTWYNSLAQQHPSLLQIIPSIGKTAENRDIFAVKITGNKTSLSSTDHKKQFWFHGLQHAREWIGGAVVQFISAHFLTGYGIDEAITTLLDSAEFVIVPVMNVDGYEYTWTNNRLWRKNRRPLNDFFGSVGVDLNRNWPEHWGEDGSSSSPYSEVYQGPSAGSEPEVQALRKFFLSPNHTSLIGAIDFHAYSQLVLRPYGWTRKDAPDEHLLKQAGDGLRDRIKEVHGKKYVSEREIDLYAASGTASDWFYGKEVTKWLEGRHLYAYTIELRPSANEGGWGGQGFILPPEQIVPTGQEIVKAVKWWAQFALDHPLKKKD</sequence>
<evidence type="ECO:0000256" key="6">
    <source>
        <dbReference type="ARBA" id="ARBA00022729"/>
    </source>
</evidence>
<evidence type="ECO:0000256" key="12">
    <source>
        <dbReference type="SAM" id="SignalP"/>
    </source>
</evidence>
<evidence type="ECO:0000256" key="8">
    <source>
        <dbReference type="ARBA" id="ARBA00022833"/>
    </source>
</evidence>
<evidence type="ECO:0000313" key="15">
    <source>
        <dbReference type="Proteomes" id="UP001212841"/>
    </source>
</evidence>
<keyword evidence="7" id="KW-0378">Hydrolase</keyword>
<keyword evidence="8" id="KW-0862">Zinc</keyword>
<reference evidence="14" key="1">
    <citation type="submission" date="2020-05" db="EMBL/GenBank/DDBJ databases">
        <title>Phylogenomic resolution of chytrid fungi.</title>
        <authorList>
            <person name="Stajich J.E."/>
            <person name="Amses K."/>
            <person name="Simmons R."/>
            <person name="Seto K."/>
            <person name="Myers J."/>
            <person name="Bonds A."/>
            <person name="Quandt C.A."/>
            <person name="Barry K."/>
            <person name="Liu P."/>
            <person name="Grigoriev I."/>
            <person name="Longcore J.E."/>
            <person name="James T.Y."/>
        </authorList>
    </citation>
    <scope>NUCLEOTIDE SEQUENCE</scope>
    <source>
        <strain evidence="14">JEL0318</strain>
    </source>
</reference>
<dbReference type="PANTHER" id="PTHR11705">
    <property type="entry name" value="PROTEASE FAMILY M14 CARBOXYPEPTIDASE A,B"/>
    <property type="match status" value="1"/>
</dbReference>
<keyword evidence="3" id="KW-0121">Carboxypeptidase</keyword>
<evidence type="ECO:0000256" key="1">
    <source>
        <dbReference type="ARBA" id="ARBA00001947"/>
    </source>
</evidence>
<dbReference type="GO" id="GO:0004181">
    <property type="term" value="F:metallocarboxypeptidase activity"/>
    <property type="evidence" value="ECO:0007669"/>
    <property type="project" value="InterPro"/>
</dbReference>
<dbReference type="EMBL" id="JADGJD010000095">
    <property type="protein sequence ID" value="KAJ3055108.1"/>
    <property type="molecule type" value="Genomic_DNA"/>
</dbReference>
<evidence type="ECO:0000256" key="11">
    <source>
        <dbReference type="SAM" id="MobiDB-lite"/>
    </source>
</evidence>
<evidence type="ECO:0000256" key="5">
    <source>
        <dbReference type="ARBA" id="ARBA00022723"/>
    </source>
</evidence>
<dbReference type="GO" id="GO:0008270">
    <property type="term" value="F:zinc ion binding"/>
    <property type="evidence" value="ECO:0007669"/>
    <property type="project" value="InterPro"/>
</dbReference>
<evidence type="ECO:0000256" key="7">
    <source>
        <dbReference type="ARBA" id="ARBA00022801"/>
    </source>
</evidence>
<comment type="cofactor">
    <cofactor evidence="1">
        <name>Zn(2+)</name>
        <dbReference type="ChEBI" id="CHEBI:29105"/>
    </cofactor>
</comment>
<keyword evidence="9" id="KW-0482">Metalloprotease</keyword>
<accession>A0AAD5SHN6</accession>
<dbReference type="SMART" id="SM00631">
    <property type="entry name" value="Zn_pept"/>
    <property type="match status" value="1"/>
</dbReference>
<dbReference type="PANTHER" id="PTHR11705:SF143">
    <property type="entry name" value="SLL0236 PROTEIN"/>
    <property type="match status" value="1"/>
</dbReference>
<feature type="domain" description="Peptidase M14" evidence="13">
    <location>
        <begin position="179"/>
        <end position="495"/>
    </location>
</feature>
<dbReference type="Proteomes" id="UP001212841">
    <property type="component" value="Unassembled WGS sequence"/>
</dbReference>
<evidence type="ECO:0000259" key="13">
    <source>
        <dbReference type="PROSITE" id="PS52035"/>
    </source>
</evidence>
<comment type="similarity">
    <text evidence="2 10">Belongs to the peptidase M14 family.</text>
</comment>
<feature type="signal peptide" evidence="12">
    <location>
        <begin position="1"/>
        <end position="20"/>
    </location>
</feature>
<evidence type="ECO:0000313" key="14">
    <source>
        <dbReference type="EMBL" id="KAJ3055108.1"/>
    </source>
</evidence>
<feature type="chain" id="PRO_5042180008" description="Peptidase M14 domain-containing protein" evidence="12">
    <location>
        <begin position="21"/>
        <end position="504"/>
    </location>
</feature>
<dbReference type="InterPro" id="IPR057246">
    <property type="entry name" value="CARBOXYPEPT_ZN_1"/>
</dbReference>
<evidence type="ECO:0000256" key="2">
    <source>
        <dbReference type="ARBA" id="ARBA00005988"/>
    </source>
</evidence>
<dbReference type="SUPFAM" id="SSF53187">
    <property type="entry name" value="Zn-dependent exopeptidases"/>
    <property type="match status" value="1"/>
</dbReference>
<name>A0AAD5SHN6_9FUNG</name>
<dbReference type="Pfam" id="PF00246">
    <property type="entry name" value="Peptidase_M14"/>
    <property type="match status" value="1"/>
</dbReference>
<evidence type="ECO:0000256" key="4">
    <source>
        <dbReference type="ARBA" id="ARBA00022670"/>
    </source>
</evidence>